<dbReference type="FunFam" id="1.25.10.10:FF:000021">
    <property type="entry name" value="Importin subunit alpha"/>
    <property type="match status" value="1"/>
</dbReference>
<accession>A0A6B2L2F3</accession>
<dbReference type="PANTHER" id="PTHR23316">
    <property type="entry name" value="IMPORTIN ALPHA"/>
    <property type="match status" value="1"/>
</dbReference>
<sequence length="444" mass="49330">MVAEVYSADPKRRYEATLRMRKLLSVEQNPPIQELIDAGVVPKLVEFLSYHQEPGLQFETCWALTNIASGSSEQTRYVIEMGAVPMLKALLSSPQNEIREQAIWNLGNIAGDSYQCRDYLLSQGIMEPLLNCLGDSSPVTLLRNATWTLSNLCRGKPQPAWHLVAPALPTIARLVRSTDDEVLTDVCWALSYLSDGPNERIQAILECGIARRMIELLHHSSFSVLTPALRLVGNVVTGDDQQTQLMINNYILPSLLALMKSSRKGIRKEACWTISNITAGNKLQVQAVIDARVFPRLIELVSQADFDIKKEAAWAISNATSCGSPDQIRHLVSIGTIEPMCELLIHPDPRMVLVALEALENILKVGELDAKQTGTNEYATNIEECLGLDKLEQLQNHANQDIYEKTVTILENYFCAEEEENISPNVNSGQFSFGVSTNVSAFNF</sequence>
<dbReference type="SUPFAM" id="SSF48371">
    <property type="entry name" value="ARM repeat"/>
    <property type="match status" value="1"/>
</dbReference>
<evidence type="ECO:0000256" key="1">
    <source>
        <dbReference type="ARBA" id="ARBA00010394"/>
    </source>
</evidence>
<dbReference type="InterPro" id="IPR032413">
    <property type="entry name" value="Arm_3"/>
</dbReference>
<evidence type="ECO:0000256" key="6">
    <source>
        <dbReference type="PROSITE-ProRule" id="PRU00259"/>
    </source>
</evidence>
<evidence type="ECO:0000256" key="5">
    <source>
        <dbReference type="PIRNR" id="PIRNR005673"/>
    </source>
</evidence>
<keyword evidence="3" id="KW-0677">Repeat</keyword>
<dbReference type="InterPro" id="IPR000225">
    <property type="entry name" value="Armadillo"/>
</dbReference>
<evidence type="ECO:0000256" key="4">
    <source>
        <dbReference type="ARBA" id="ARBA00022927"/>
    </source>
</evidence>
<keyword evidence="2 5" id="KW-0813">Transport</keyword>
<dbReference type="GO" id="GO:0006606">
    <property type="term" value="P:protein import into nucleus"/>
    <property type="evidence" value="ECO:0007669"/>
    <property type="project" value="InterPro"/>
</dbReference>
<dbReference type="Pfam" id="PF00514">
    <property type="entry name" value="Arm"/>
    <property type="match status" value="7"/>
</dbReference>
<comment type="similarity">
    <text evidence="1 5">Belongs to the importin alpha family.</text>
</comment>
<evidence type="ECO:0000313" key="7">
    <source>
        <dbReference type="EMBL" id="NDV31162.1"/>
    </source>
</evidence>
<keyword evidence="4 5" id="KW-0653">Protein transport</keyword>
<dbReference type="InterPro" id="IPR011989">
    <property type="entry name" value="ARM-like"/>
</dbReference>
<dbReference type="AlphaFoldDB" id="A0A6B2L2F3"/>
<dbReference type="PIRSF" id="PIRSF005673">
    <property type="entry name" value="Importin_alpha"/>
    <property type="match status" value="1"/>
</dbReference>
<dbReference type="Gene3D" id="1.25.10.10">
    <property type="entry name" value="Leucine-rich Repeat Variant"/>
    <property type="match status" value="1"/>
</dbReference>
<dbReference type="GO" id="GO:0005737">
    <property type="term" value="C:cytoplasm"/>
    <property type="evidence" value="ECO:0007669"/>
    <property type="project" value="InterPro"/>
</dbReference>
<dbReference type="GO" id="GO:0005634">
    <property type="term" value="C:nucleus"/>
    <property type="evidence" value="ECO:0007669"/>
    <property type="project" value="UniProtKB-ARBA"/>
</dbReference>
<dbReference type="PROSITE" id="PS50176">
    <property type="entry name" value="ARM_REPEAT"/>
    <property type="match status" value="2"/>
</dbReference>
<reference evidence="7" key="1">
    <citation type="journal article" date="2020" name="J. Eukaryot. Microbiol.">
        <title>De novo Sequencing, Assembly and Annotation of the Transcriptome for the Free-Living Testate Amoeba Arcella intermedia.</title>
        <authorList>
            <person name="Ribeiro G.M."/>
            <person name="Porfirio-Sousa A.L."/>
            <person name="Maurer-Alcala X.X."/>
            <person name="Katz L.A."/>
            <person name="Lahr D.J.G."/>
        </authorList>
    </citation>
    <scope>NUCLEOTIDE SEQUENCE</scope>
</reference>
<feature type="repeat" description="ARM" evidence="6">
    <location>
        <begin position="39"/>
        <end position="82"/>
    </location>
</feature>
<dbReference type="InterPro" id="IPR024931">
    <property type="entry name" value="Importin_alpha"/>
</dbReference>
<dbReference type="InterPro" id="IPR016024">
    <property type="entry name" value="ARM-type_fold"/>
</dbReference>
<protein>
    <recommendedName>
        <fullName evidence="5">Importin subunit alpha</fullName>
    </recommendedName>
</protein>
<dbReference type="Pfam" id="PF16186">
    <property type="entry name" value="Arm_3"/>
    <property type="match status" value="1"/>
</dbReference>
<evidence type="ECO:0000256" key="2">
    <source>
        <dbReference type="ARBA" id="ARBA00022448"/>
    </source>
</evidence>
<dbReference type="EMBL" id="GIBP01002193">
    <property type="protein sequence ID" value="NDV31162.1"/>
    <property type="molecule type" value="Transcribed_RNA"/>
</dbReference>
<feature type="repeat" description="ARM" evidence="6">
    <location>
        <begin position="82"/>
        <end position="110"/>
    </location>
</feature>
<organism evidence="7">
    <name type="scientific">Arcella intermedia</name>
    <dbReference type="NCBI Taxonomy" id="1963864"/>
    <lineage>
        <taxon>Eukaryota</taxon>
        <taxon>Amoebozoa</taxon>
        <taxon>Tubulinea</taxon>
        <taxon>Elardia</taxon>
        <taxon>Arcellinida</taxon>
        <taxon>Sphaerothecina</taxon>
        <taxon>Arcellidae</taxon>
        <taxon>Arcella</taxon>
    </lineage>
</organism>
<evidence type="ECO:0000256" key="3">
    <source>
        <dbReference type="ARBA" id="ARBA00022737"/>
    </source>
</evidence>
<dbReference type="GO" id="GO:0061608">
    <property type="term" value="F:nuclear import signal receptor activity"/>
    <property type="evidence" value="ECO:0007669"/>
    <property type="project" value="InterPro"/>
</dbReference>
<name>A0A6B2L2F3_9EUKA</name>
<proteinExistence type="inferred from homology"/>
<dbReference type="SMART" id="SM00185">
    <property type="entry name" value="ARM"/>
    <property type="match status" value="8"/>
</dbReference>